<sequence>MAVPPFNFKLKGYFFLPKNIKIYINIEGRGFECYILTPLAIFR</sequence>
<reference evidence="2" key="1">
    <citation type="submission" date="2016-12" db="EMBL/GenBank/DDBJ databases">
        <title>Draft Genome Sequences od Carboxydothermus pertinax and islandicus, Hydrogenogenic Carboxydotrophic Bacteria.</title>
        <authorList>
            <person name="Fukuyama Y."/>
            <person name="Ohmae K."/>
            <person name="Yoneda Y."/>
            <person name="Yoshida T."/>
            <person name="Sako Y."/>
        </authorList>
    </citation>
    <scope>NUCLEOTIDE SEQUENCE [LARGE SCALE GENOMIC DNA]</scope>
    <source>
        <strain evidence="2">SET</strain>
    </source>
</reference>
<evidence type="ECO:0000313" key="1">
    <source>
        <dbReference type="EMBL" id="GAV24103.1"/>
    </source>
</evidence>
<keyword evidence="2" id="KW-1185">Reference proteome</keyword>
<protein>
    <submittedName>
        <fullName evidence="1">Uncharacterized protein</fullName>
    </submittedName>
</protein>
<dbReference type="Proteomes" id="UP000187338">
    <property type="component" value="Unassembled WGS sequence"/>
</dbReference>
<organism evidence="1 2">
    <name type="scientific">Carboxydothermus islandicus</name>
    <dbReference type="NCBI Taxonomy" id="661089"/>
    <lineage>
        <taxon>Bacteria</taxon>
        <taxon>Bacillati</taxon>
        <taxon>Bacillota</taxon>
        <taxon>Clostridia</taxon>
        <taxon>Thermoanaerobacterales</taxon>
        <taxon>Thermoanaerobacteraceae</taxon>
        <taxon>Carboxydothermus</taxon>
    </lineage>
</organism>
<accession>A0A1L8CYX6</accession>
<comment type="caution">
    <text evidence="1">The sequence shown here is derived from an EMBL/GenBank/DDBJ whole genome shotgun (WGS) entry which is preliminary data.</text>
</comment>
<name>A0A1L8CYX6_9THEO</name>
<evidence type="ECO:0000313" key="2">
    <source>
        <dbReference type="Proteomes" id="UP000187338"/>
    </source>
</evidence>
<dbReference type="STRING" id="661089.ciss_00360"/>
<gene>
    <name evidence="1" type="ORF">ciss_00360</name>
</gene>
<dbReference type="AlphaFoldDB" id="A0A1L8CYX6"/>
<dbReference type="EMBL" id="BDJL01000001">
    <property type="protein sequence ID" value="GAV24103.1"/>
    <property type="molecule type" value="Genomic_DNA"/>
</dbReference>
<proteinExistence type="predicted"/>